<accession>A0ABW8EEL5</accession>
<dbReference type="PRINTS" id="PR00099">
    <property type="entry name" value="CPSGATASE"/>
</dbReference>
<dbReference type="SUPFAM" id="SSF52317">
    <property type="entry name" value="Class I glutamine amidotransferase-like"/>
    <property type="match status" value="1"/>
</dbReference>
<dbReference type="PANTHER" id="PTHR11236:SF49">
    <property type="entry name" value="ANTHRANILATE SYNTHASE COMPONENT 1"/>
    <property type="match status" value="1"/>
</dbReference>
<dbReference type="RefSeq" id="WP_402379833.1">
    <property type="nucleotide sequence ID" value="NZ_JBFANW010000145.1"/>
</dbReference>
<dbReference type="InterPro" id="IPR017926">
    <property type="entry name" value="GATASE"/>
</dbReference>
<dbReference type="PROSITE" id="PS51273">
    <property type="entry name" value="GATASE_TYPE_1"/>
    <property type="match status" value="1"/>
</dbReference>
<dbReference type="Proteomes" id="UP001617351">
    <property type="component" value="Unassembled WGS sequence"/>
</dbReference>
<gene>
    <name evidence="7" type="ORF">ACIO7M_11280</name>
</gene>
<evidence type="ECO:0000256" key="3">
    <source>
        <dbReference type="ARBA" id="ARBA00023239"/>
    </source>
</evidence>
<dbReference type="InterPro" id="IPR019999">
    <property type="entry name" value="Anth_synth_I-like"/>
</dbReference>
<sequence length="640" mass="67782">MTADGGDLLGRILAAGPAGAPAGGGPHFALLHRPESGSGGVDVLLGRAVEVPDGEGLAGLPLPAAGGRGRHELLALLPYRQIRERGFACPDDGAPLVALEVAEQAVVPLEEVLGRLPREPLRTSGGAFDLDDGAYAARAAQVLAEEIGRGEGANFVLQRSYTAVVEDWGAAAALSFFRRMLLHEPSAYWTFVVHLGGRTLIGATPERHVSLAGGTAVMNPISGTYRYPEDGPTEAGLLDFLADPKEADELYMVVDEELKMMGRICSEGGQVVGPYLKQMARLAHTEYLIRGRTGLDVVDVLRETMFAPTVVGSPLESACKVVRKYEPEGRGYYSGVAALIGRDADGGRAMDSAILIRTADVDASGALRLAVGATLVRDSSPESEVAETRAKAAGLLAALEREAPPAEPVPSFGDRPAVRQALEARNSALGGFWLADPAARSEARPELAGRRVLILDAEDTFTAMAQHQLAALGLRVCIRRYDEPYEPGAYDLVIVGPGPGDPRDAGHPKIAAMRAATERLLRAGTPFLSVCLGHQVLSTLLGLEVRRRPVPHQGVQLKIDFFGRPELVGFYNTFAAHSPEDSFRCARRPGTVRAFRDAATGEVHALAGPGFASVQFHPASVLTQNATEILADLLAAALPR</sequence>
<keyword evidence="8" id="KW-1185">Reference proteome</keyword>
<dbReference type="PRINTS" id="PR00097">
    <property type="entry name" value="ANTSNTHASEII"/>
</dbReference>
<dbReference type="EMBL" id="JBIUYY010000004">
    <property type="protein sequence ID" value="MFJ2821688.1"/>
    <property type="molecule type" value="Genomic_DNA"/>
</dbReference>
<proteinExistence type="predicted"/>
<evidence type="ECO:0000256" key="4">
    <source>
        <dbReference type="ARBA" id="ARBA00047683"/>
    </source>
</evidence>
<evidence type="ECO:0000256" key="2">
    <source>
        <dbReference type="ARBA" id="ARBA00022962"/>
    </source>
</evidence>
<evidence type="ECO:0000256" key="1">
    <source>
        <dbReference type="ARBA" id="ARBA00012266"/>
    </source>
</evidence>
<dbReference type="Gene3D" id="3.40.50.880">
    <property type="match status" value="1"/>
</dbReference>
<dbReference type="InterPro" id="IPR015890">
    <property type="entry name" value="Chorismate_C"/>
</dbReference>
<evidence type="ECO:0000259" key="5">
    <source>
        <dbReference type="Pfam" id="PF00117"/>
    </source>
</evidence>
<reference evidence="7 8" key="1">
    <citation type="submission" date="2024-10" db="EMBL/GenBank/DDBJ databases">
        <title>The Natural Products Discovery Center: Release of the First 8490 Sequenced Strains for Exploring Actinobacteria Biosynthetic Diversity.</title>
        <authorList>
            <person name="Kalkreuter E."/>
            <person name="Kautsar S.A."/>
            <person name="Yang D."/>
            <person name="Bader C.D."/>
            <person name="Teijaro C.N."/>
            <person name="Fluegel L."/>
            <person name="Davis C.M."/>
            <person name="Simpson J.R."/>
            <person name="Lauterbach L."/>
            <person name="Steele A.D."/>
            <person name="Gui C."/>
            <person name="Meng S."/>
            <person name="Li G."/>
            <person name="Viehrig K."/>
            <person name="Ye F."/>
            <person name="Su P."/>
            <person name="Kiefer A.F."/>
            <person name="Nichols A."/>
            <person name="Cepeda A.J."/>
            <person name="Yan W."/>
            <person name="Fan B."/>
            <person name="Jiang Y."/>
            <person name="Adhikari A."/>
            <person name="Zheng C.-J."/>
            <person name="Schuster L."/>
            <person name="Cowan T.M."/>
            <person name="Smanski M.J."/>
            <person name="Chevrette M.G."/>
            <person name="De Carvalho L.P.S."/>
            <person name="Shen B."/>
        </authorList>
    </citation>
    <scope>NUCLEOTIDE SEQUENCE [LARGE SCALE GENOMIC DNA]</scope>
    <source>
        <strain evidence="7 8">NPDC087220</strain>
    </source>
</reference>
<dbReference type="InterPro" id="IPR029062">
    <property type="entry name" value="Class_I_gatase-like"/>
</dbReference>
<dbReference type="InterPro" id="IPR006221">
    <property type="entry name" value="TrpG/PapA_dom"/>
</dbReference>
<evidence type="ECO:0000313" key="7">
    <source>
        <dbReference type="EMBL" id="MFJ2821688.1"/>
    </source>
</evidence>
<organism evidence="7 8">
    <name type="scientific">Streptomyces toxytricini</name>
    <name type="common">Actinomyces toxytricini</name>
    <dbReference type="NCBI Taxonomy" id="67369"/>
    <lineage>
        <taxon>Bacteria</taxon>
        <taxon>Bacillati</taxon>
        <taxon>Actinomycetota</taxon>
        <taxon>Actinomycetes</taxon>
        <taxon>Kitasatosporales</taxon>
        <taxon>Streptomycetaceae</taxon>
        <taxon>Streptomyces</taxon>
    </lineage>
</organism>
<dbReference type="Gene3D" id="3.60.120.10">
    <property type="entry name" value="Anthranilate synthase"/>
    <property type="match status" value="1"/>
</dbReference>
<dbReference type="PRINTS" id="PR00096">
    <property type="entry name" value="GATASE"/>
</dbReference>
<comment type="caution">
    <text evidence="7">The sequence shown here is derived from an EMBL/GenBank/DDBJ whole genome shotgun (WGS) entry which is preliminary data.</text>
</comment>
<comment type="catalytic activity">
    <reaction evidence="4">
        <text>chorismate + L-glutamine = anthranilate + pyruvate + L-glutamate + H(+)</text>
        <dbReference type="Rhea" id="RHEA:21732"/>
        <dbReference type="ChEBI" id="CHEBI:15361"/>
        <dbReference type="ChEBI" id="CHEBI:15378"/>
        <dbReference type="ChEBI" id="CHEBI:16567"/>
        <dbReference type="ChEBI" id="CHEBI:29748"/>
        <dbReference type="ChEBI" id="CHEBI:29985"/>
        <dbReference type="ChEBI" id="CHEBI:58359"/>
        <dbReference type="EC" id="4.1.3.27"/>
    </reaction>
</comment>
<keyword evidence="2" id="KW-0315">Glutamine amidotransferase</keyword>
<dbReference type="Pfam" id="PF00117">
    <property type="entry name" value="GATase"/>
    <property type="match status" value="1"/>
</dbReference>
<feature type="domain" description="Glutamine amidotransferase" evidence="5">
    <location>
        <begin position="453"/>
        <end position="634"/>
    </location>
</feature>
<evidence type="ECO:0000313" key="8">
    <source>
        <dbReference type="Proteomes" id="UP001617351"/>
    </source>
</evidence>
<keyword evidence="3" id="KW-0456">Lyase</keyword>
<dbReference type="CDD" id="cd01743">
    <property type="entry name" value="GATase1_Anthranilate_Synthase"/>
    <property type="match status" value="1"/>
</dbReference>
<name>A0ABW8EEL5_STRT5</name>
<feature type="domain" description="Chorismate-utilising enzyme C-terminal" evidence="6">
    <location>
        <begin position="141"/>
        <end position="391"/>
    </location>
</feature>
<dbReference type="EC" id="4.1.3.27" evidence="1"/>
<protein>
    <recommendedName>
        <fullName evidence="1">anthranilate synthase</fullName>
        <ecNumber evidence="1">4.1.3.27</ecNumber>
    </recommendedName>
</protein>
<dbReference type="SUPFAM" id="SSF56322">
    <property type="entry name" value="ADC synthase"/>
    <property type="match status" value="1"/>
</dbReference>
<dbReference type="PANTHER" id="PTHR11236">
    <property type="entry name" value="AMINOBENZOATE/ANTHRANILATE SYNTHASE"/>
    <property type="match status" value="1"/>
</dbReference>
<dbReference type="InterPro" id="IPR005801">
    <property type="entry name" value="ADC_synthase"/>
</dbReference>
<evidence type="ECO:0000259" key="6">
    <source>
        <dbReference type="Pfam" id="PF00425"/>
    </source>
</evidence>
<dbReference type="Pfam" id="PF00425">
    <property type="entry name" value="Chorismate_bind"/>
    <property type="match status" value="1"/>
</dbReference>